<dbReference type="RefSeq" id="WP_006524034.1">
    <property type="nucleotide sequence ID" value="NC_021184.1"/>
</dbReference>
<dbReference type="OrthoDB" id="2034072at2"/>
<sequence length="280" mass="31254">MKQTMGTKKKNICRTVVASAMAITLCSTVFAGANNVAMAMALDKEESISTTYNVSTTIVDKAEDYVKADYKILENKVMRSINSGALPVDQAAEIGAQYLWDMFKVDLNGKTIYMSHFVDPEVAKAYWKGDIIETGSEISDAPPVYSFVIEAISGARVSASKEWEKKETTIPYNLEKLREKYKNCNEYLDLAKQFSEKHSGVKATSAEFEDISASLDESSIEYGKPFSESGNYMAHEIFVRIIVTDEQGQKTEVEISTDSKTLQFINVIDPNRENNENYLG</sequence>
<keyword evidence="3" id="KW-1185">Reference proteome</keyword>
<dbReference type="eggNOG" id="ENOG502ZB1E">
    <property type="taxonomic scope" value="Bacteria"/>
</dbReference>
<dbReference type="KEGG" id="dgi:Desgi_0576"/>
<dbReference type="STRING" id="767817.Desgi_0576"/>
<dbReference type="Proteomes" id="UP000013520">
    <property type="component" value="Chromosome"/>
</dbReference>
<accession>R4KEN6</accession>
<feature type="chain" id="PRO_5039053072" description="Peptidase propeptide domain-containing protein" evidence="1">
    <location>
        <begin position="32"/>
        <end position="280"/>
    </location>
</feature>
<dbReference type="HOGENOM" id="CLU_935803_0_0_9"/>
<organism evidence="2 3">
    <name type="scientific">Desulfoscipio gibsoniae DSM 7213</name>
    <dbReference type="NCBI Taxonomy" id="767817"/>
    <lineage>
        <taxon>Bacteria</taxon>
        <taxon>Bacillati</taxon>
        <taxon>Bacillota</taxon>
        <taxon>Clostridia</taxon>
        <taxon>Eubacteriales</taxon>
        <taxon>Desulfallaceae</taxon>
        <taxon>Desulfoscipio</taxon>
    </lineage>
</organism>
<proteinExistence type="predicted"/>
<gene>
    <name evidence="2" type="ORF">Desgi_0576</name>
</gene>
<keyword evidence="1" id="KW-0732">Signal</keyword>
<reference evidence="2 3" key="1">
    <citation type="submission" date="2012-01" db="EMBL/GenBank/DDBJ databases">
        <title>Complete sequence of Desulfotomaculum gibsoniae DSM 7213.</title>
        <authorList>
            <consortium name="US DOE Joint Genome Institute"/>
            <person name="Lucas S."/>
            <person name="Han J."/>
            <person name="Lapidus A."/>
            <person name="Cheng J.-F."/>
            <person name="Goodwin L."/>
            <person name="Pitluck S."/>
            <person name="Peters L."/>
            <person name="Ovchinnikova G."/>
            <person name="Teshima H."/>
            <person name="Detter J.C."/>
            <person name="Han C."/>
            <person name="Tapia R."/>
            <person name="Land M."/>
            <person name="Hauser L."/>
            <person name="Kyrpides N."/>
            <person name="Ivanova N."/>
            <person name="Pagani I."/>
            <person name="Parshina S."/>
            <person name="Plugge C."/>
            <person name="Muyzer G."/>
            <person name="Kuever J."/>
            <person name="Ivanova A."/>
            <person name="Nazina T."/>
            <person name="Klenk H.-P."/>
            <person name="Brambilla E."/>
            <person name="Spring S."/>
            <person name="Stams A.F."/>
            <person name="Woyke T."/>
        </authorList>
    </citation>
    <scope>NUCLEOTIDE SEQUENCE [LARGE SCALE GENOMIC DNA]</scope>
    <source>
        <strain evidence="2 3">DSM 7213</strain>
    </source>
</reference>
<evidence type="ECO:0000256" key="1">
    <source>
        <dbReference type="SAM" id="SignalP"/>
    </source>
</evidence>
<feature type="signal peptide" evidence="1">
    <location>
        <begin position="1"/>
        <end position="31"/>
    </location>
</feature>
<evidence type="ECO:0000313" key="3">
    <source>
        <dbReference type="Proteomes" id="UP000013520"/>
    </source>
</evidence>
<dbReference type="EMBL" id="CP003273">
    <property type="protein sequence ID" value="AGL00137.1"/>
    <property type="molecule type" value="Genomic_DNA"/>
</dbReference>
<name>R4KEN6_9FIRM</name>
<evidence type="ECO:0000313" key="2">
    <source>
        <dbReference type="EMBL" id="AGL00137.1"/>
    </source>
</evidence>
<evidence type="ECO:0008006" key="4">
    <source>
        <dbReference type="Google" id="ProtNLM"/>
    </source>
</evidence>
<dbReference type="AlphaFoldDB" id="R4KEN6"/>
<protein>
    <recommendedName>
        <fullName evidence="4">Peptidase propeptide domain-containing protein</fullName>
    </recommendedName>
</protein>